<comment type="caution">
    <text evidence="1">The sequence shown here is derived from an EMBL/GenBank/DDBJ whole genome shotgun (WGS) entry which is preliminary data.</text>
</comment>
<protein>
    <submittedName>
        <fullName evidence="1">Uncharacterized protein</fullName>
    </submittedName>
</protein>
<evidence type="ECO:0000313" key="2">
    <source>
        <dbReference type="Proteomes" id="UP001212152"/>
    </source>
</evidence>
<accession>A0AAD5XN43</accession>
<proteinExistence type="predicted"/>
<dbReference type="AlphaFoldDB" id="A0AAD5XN43"/>
<reference evidence="1" key="1">
    <citation type="submission" date="2020-05" db="EMBL/GenBank/DDBJ databases">
        <title>Phylogenomic resolution of chytrid fungi.</title>
        <authorList>
            <person name="Stajich J.E."/>
            <person name="Amses K."/>
            <person name="Simmons R."/>
            <person name="Seto K."/>
            <person name="Myers J."/>
            <person name="Bonds A."/>
            <person name="Quandt C.A."/>
            <person name="Barry K."/>
            <person name="Liu P."/>
            <person name="Grigoriev I."/>
            <person name="Longcore J.E."/>
            <person name="James T.Y."/>
        </authorList>
    </citation>
    <scope>NUCLEOTIDE SEQUENCE</scope>
    <source>
        <strain evidence="1">JEL0379</strain>
    </source>
</reference>
<organism evidence="1 2">
    <name type="scientific">Geranomyces variabilis</name>
    <dbReference type="NCBI Taxonomy" id="109894"/>
    <lineage>
        <taxon>Eukaryota</taxon>
        <taxon>Fungi</taxon>
        <taxon>Fungi incertae sedis</taxon>
        <taxon>Chytridiomycota</taxon>
        <taxon>Chytridiomycota incertae sedis</taxon>
        <taxon>Chytridiomycetes</taxon>
        <taxon>Spizellomycetales</taxon>
        <taxon>Powellomycetaceae</taxon>
        <taxon>Geranomyces</taxon>
    </lineage>
</organism>
<gene>
    <name evidence="1" type="ORF">HDU87_002337</name>
</gene>
<sequence length="119" mass="12924">MPSAAFTVTAMPNVTLNVSIYVDAGTALEMRHDGKIVTGNPSDDTTNTAVVRRYSIPPQDELVRRCPGAVVVMEGSDLRGKTPEPGPPGPTLRARRGLILRPEHQVKRASSWAIRLEVH</sequence>
<name>A0AAD5XN43_9FUNG</name>
<keyword evidence="2" id="KW-1185">Reference proteome</keyword>
<dbReference type="EMBL" id="JADGJQ010000181">
    <property type="protein sequence ID" value="KAJ3166177.1"/>
    <property type="molecule type" value="Genomic_DNA"/>
</dbReference>
<dbReference type="Proteomes" id="UP001212152">
    <property type="component" value="Unassembled WGS sequence"/>
</dbReference>
<evidence type="ECO:0000313" key="1">
    <source>
        <dbReference type="EMBL" id="KAJ3166177.1"/>
    </source>
</evidence>